<feature type="transmembrane region" description="Helical" evidence="1">
    <location>
        <begin position="120"/>
        <end position="138"/>
    </location>
</feature>
<keyword evidence="1" id="KW-0472">Membrane</keyword>
<accession>A0A518B9P3</accession>
<feature type="transmembrane region" description="Helical" evidence="1">
    <location>
        <begin position="7"/>
        <end position="27"/>
    </location>
</feature>
<organism evidence="2 3">
    <name type="scientific">Kolteria novifilia</name>
    <dbReference type="NCBI Taxonomy" id="2527975"/>
    <lineage>
        <taxon>Bacteria</taxon>
        <taxon>Pseudomonadati</taxon>
        <taxon>Planctomycetota</taxon>
        <taxon>Planctomycetia</taxon>
        <taxon>Kolteriales</taxon>
        <taxon>Kolteriaceae</taxon>
        <taxon>Kolteria</taxon>
    </lineage>
</organism>
<keyword evidence="1" id="KW-1133">Transmembrane helix</keyword>
<feature type="transmembrane region" description="Helical" evidence="1">
    <location>
        <begin position="303"/>
        <end position="329"/>
    </location>
</feature>
<keyword evidence="1" id="KW-0812">Transmembrane</keyword>
<keyword evidence="3" id="KW-1185">Reference proteome</keyword>
<evidence type="ECO:0008006" key="4">
    <source>
        <dbReference type="Google" id="ProtNLM"/>
    </source>
</evidence>
<dbReference type="OrthoDB" id="9786218at2"/>
<feature type="transmembrane region" description="Helical" evidence="1">
    <location>
        <begin position="218"/>
        <end position="237"/>
    </location>
</feature>
<feature type="transmembrane region" description="Helical" evidence="1">
    <location>
        <begin position="274"/>
        <end position="291"/>
    </location>
</feature>
<feature type="transmembrane region" description="Helical" evidence="1">
    <location>
        <begin position="365"/>
        <end position="382"/>
    </location>
</feature>
<dbReference type="Proteomes" id="UP000317093">
    <property type="component" value="Chromosome"/>
</dbReference>
<sequence length="510" mass="57926">MSNTSKSSWFALGIPDILFLILVLGIVQRSQFGMLDDPGLGWHLRNVDAMWQQGGWLMEDPFSGPRAGAAWRTNQWLGDLVLRLGEAWGGKEGIAAVMTLFLAFMYRILYGIFRSDGLSWPAALFWTFWGVMATALSWGARPNVASLLFLMLLVRACNLFHEGRISRRRMFWLVPLMTLWANTHGGFVAGLVTLAATALIELGIGVLAPEPEQRSGGIARFVFLVILFPACVAATLINPYGWGLYPWIFQLLGDPFFMGLHTEWKSPDFHATGAFRYESLMLALPVLLTFSRRRVNALELALCLLWLHFALSGRRYVALWVLVSIPMMARLSLELPFWKRLGERFPISSDLAALLAKPPSRPAPFFWSLVIAVVFLGWARLTDDYAAHNQKRIPTQTLDWLTEHHGEKTILHHYNWGGYVTWSGWPETKNWIDDRNEVQGEEHVKDYFSLLDAAPGWEEQLVRGGVEIVCLPRDTPLVSRLLEHPDWSIIHEGKYAVVLERKKREETPDN</sequence>
<dbReference type="AlphaFoldDB" id="A0A518B9P3"/>
<dbReference type="RefSeq" id="WP_145261375.1">
    <property type="nucleotide sequence ID" value="NZ_CP036279.1"/>
</dbReference>
<protein>
    <recommendedName>
        <fullName evidence="4">Glycosyltransferase RgtA/B/C/D-like domain-containing protein</fullName>
    </recommendedName>
</protein>
<gene>
    <name evidence="2" type="ORF">Pan216_45870</name>
</gene>
<evidence type="ECO:0000313" key="2">
    <source>
        <dbReference type="EMBL" id="QDU63706.1"/>
    </source>
</evidence>
<evidence type="ECO:0000256" key="1">
    <source>
        <dbReference type="SAM" id="Phobius"/>
    </source>
</evidence>
<reference evidence="2 3" key="1">
    <citation type="submission" date="2019-02" db="EMBL/GenBank/DDBJ databases">
        <title>Deep-cultivation of Planctomycetes and their phenomic and genomic characterization uncovers novel biology.</title>
        <authorList>
            <person name="Wiegand S."/>
            <person name="Jogler M."/>
            <person name="Boedeker C."/>
            <person name="Pinto D."/>
            <person name="Vollmers J."/>
            <person name="Rivas-Marin E."/>
            <person name="Kohn T."/>
            <person name="Peeters S.H."/>
            <person name="Heuer A."/>
            <person name="Rast P."/>
            <person name="Oberbeckmann S."/>
            <person name="Bunk B."/>
            <person name="Jeske O."/>
            <person name="Meyerdierks A."/>
            <person name="Storesund J.E."/>
            <person name="Kallscheuer N."/>
            <person name="Luecker S."/>
            <person name="Lage O.M."/>
            <person name="Pohl T."/>
            <person name="Merkel B.J."/>
            <person name="Hornburger P."/>
            <person name="Mueller R.-W."/>
            <person name="Bruemmer F."/>
            <person name="Labrenz M."/>
            <person name="Spormann A.M."/>
            <person name="Op den Camp H."/>
            <person name="Overmann J."/>
            <person name="Amann R."/>
            <person name="Jetten M.S.M."/>
            <person name="Mascher T."/>
            <person name="Medema M.H."/>
            <person name="Devos D.P."/>
            <person name="Kaster A.-K."/>
            <person name="Ovreas L."/>
            <person name="Rohde M."/>
            <person name="Galperin M.Y."/>
            <person name="Jogler C."/>
        </authorList>
    </citation>
    <scope>NUCLEOTIDE SEQUENCE [LARGE SCALE GENOMIC DNA]</scope>
    <source>
        <strain evidence="2 3">Pan216</strain>
    </source>
</reference>
<feature type="transmembrane region" description="Helical" evidence="1">
    <location>
        <begin position="93"/>
        <end position="113"/>
    </location>
</feature>
<dbReference type="EMBL" id="CP036279">
    <property type="protein sequence ID" value="QDU63706.1"/>
    <property type="molecule type" value="Genomic_DNA"/>
</dbReference>
<proteinExistence type="predicted"/>
<dbReference type="KEGG" id="knv:Pan216_45870"/>
<name>A0A518B9P3_9BACT</name>
<evidence type="ECO:0000313" key="3">
    <source>
        <dbReference type="Proteomes" id="UP000317093"/>
    </source>
</evidence>
<feature type="transmembrane region" description="Helical" evidence="1">
    <location>
        <begin position="173"/>
        <end position="198"/>
    </location>
</feature>